<dbReference type="Gene3D" id="1.20.1270.170">
    <property type="match status" value="1"/>
</dbReference>
<evidence type="ECO:0000313" key="3">
    <source>
        <dbReference type="EMBL" id="AKS30760.1"/>
    </source>
</evidence>
<dbReference type="PANTHER" id="PTHR21064:SF6">
    <property type="entry name" value="AMINOGLYCOSIDE PHOSPHOTRANSFERASE DOMAIN-CONTAINING PROTEIN"/>
    <property type="match status" value="1"/>
</dbReference>
<sequence>MPGLPADHELFARAALGAYRRDPNTPLRLLSLSENATYLAGDPDGDPEPLVLRVHRPDYHSVHGIASELAWMAALRRETAVRTPELVPAHNGDQVVAATVGDRTLHVDAVSFVPGCTAEEAPEVVGFAALRELTAIMHDHAHSWAAPASFTRFSWDLDAILGPRARWGNWRDAPALTAADKVSIERAVTEITGRISEFGTTPDRFGLIHADLRLSNLMVDPTTPGAGITVIDFDDCGWGWHLADLAAVVSWLEDSPEADGIIAEWLRGYRAVRALPEDHLALIPTFVLLRRVQLTAWIASHADADAAISVGAEYARGTARLAERYLDDRTWLQEAIFASPLTPTA</sequence>
<name>A0A0K0WZY4_MYCGD</name>
<dbReference type="OrthoDB" id="241498at2"/>
<dbReference type="SUPFAM" id="SSF56112">
    <property type="entry name" value="Protein kinase-like (PK-like)"/>
    <property type="match status" value="1"/>
</dbReference>
<feature type="domain" description="Aminoglycoside phosphotransferase" evidence="2">
    <location>
        <begin position="33"/>
        <end position="275"/>
    </location>
</feature>
<dbReference type="InterPro" id="IPR050249">
    <property type="entry name" value="Pseudomonas-type_ThrB"/>
</dbReference>
<dbReference type="Pfam" id="PF01636">
    <property type="entry name" value="APH"/>
    <property type="match status" value="1"/>
</dbReference>
<dbReference type="AlphaFoldDB" id="A0A0K0WZY4"/>
<dbReference type="KEGG" id="mgo:AFA91_01455"/>
<organism evidence="3 4">
    <name type="scientific">Mycolicibacterium goodii</name>
    <name type="common">Mycobacterium goodii</name>
    <dbReference type="NCBI Taxonomy" id="134601"/>
    <lineage>
        <taxon>Bacteria</taxon>
        <taxon>Bacillati</taxon>
        <taxon>Actinomycetota</taxon>
        <taxon>Actinomycetes</taxon>
        <taxon>Mycobacteriales</taxon>
        <taxon>Mycobacteriaceae</taxon>
        <taxon>Mycolicibacterium</taxon>
    </lineage>
</organism>
<dbReference type="RefSeq" id="WP_049743161.1">
    <property type="nucleotide sequence ID" value="NZ_CP012150.1"/>
</dbReference>
<dbReference type="PATRIC" id="fig|134601.6.peg.304"/>
<dbReference type="Proteomes" id="UP000062255">
    <property type="component" value="Chromosome"/>
</dbReference>
<dbReference type="Gene3D" id="3.30.200.70">
    <property type="match status" value="1"/>
</dbReference>
<proteinExistence type="inferred from homology"/>
<dbReference type="InterPro" id="IPR011009">
    <property type="entry name" value="Kinase-like_dom_sf"/>
</dbReference>
<reference evidence="3 4" key="1">
    <citation type="submission" date="2015-07" db="EMBL/GenBank/DDBJ databases">
        <title>Complete genome sequence of Mycobacterium goodii X7B, a facultative thermophilic biodesulfurizing bacterium.</title>
        <authorList>
            <person name="Yu B."/>
            <person name="Li F."/>
            <person name="Xu P."/>
        </authorList>
    </citation>
    <scope>NUCLEOTIDE SEQUENCE [LARGE SCALE GENOMIC DNA]</scope>
    <source>
        <strain evidence="3 4">X7B</strain>
    </source>
</reference>
<dbReference type="STRING" id="134601.AFA91_01455"/>
<protein>
    <submittedName>
        <fullName evidence="3">Aminoglycoside phosphotransferase</fullName>
    </submittedName>
</protein>
<comment type="similarity">
    <text evidence="1">Belongs to the pseudomonas-type ThrB family.</text>
</comment>
<dbReference type="GO" id="GO:0004413">
    <property type="term" value="F:homoserine kinase activity"/>
    <property type="evidence" value="ECO:0007669"/>
    <property type="project" value="TreeGrafter"/>
</dbReference>
<gene>
    <name evidence="3" type="ORF">AFA91_01455</name>
</gene>
<dbReference type="Gene3D" id="1.10.510.10">
    <property type="entry name" value="Transferase(Phosphotransferase) domain 1"/>
    <property type="match status" value="1"/>
</dbReference>
<evidence type="ECO:0000259" key="2">
    <source>
        <dbReference type="Pfam" id="PF01636"/>
    </source>
</evidence>
<dbReference type="GO" id="GO:0009088">
    <property type="term" value="P:threonine biosynthetic process"/>
    <property type="evidence" value="ECO:0007669"/>
    <property type="project" value="TreeGrafter"/>
</dbReference>
<dbReference type="EMBL" id="CP012150">
    <property type="protein sequence ID" value="AKS30760.1"/>
    <property type="molecule type" value="Genomic_DNA"/>
</dbReference>
<keyword evidence="3" id="KW-0808">Transferase</keyword>
<dbReference type="InterPro" id="IPR002575">
    <property type="entry name" value="Aminoglycoside_PTrfase"/>
</dbReference>
<evidence type="ECO:0000313" key="4">
    <source>
        <dbReference type="Proteomes" id="UP000062255"/>
    </source>
</evidence>
<dbReference type="PANTHER" id="PTHR21064">
    <property type="entry name" value="AMINOGLYCOSIDE PHOSPHOTRANSFERASE DOMAIN-CONTAINING PROTEIN-RELATED"/>
    <property type="match status" value="1"/>
</dbReference>
<evidence type="ECO:0000256" key="1">
    <source>
        <dbReference type="ARBA" id="ARBA00038240"/>
    </source>
</evidence>
<accession>A0A0K0WZY4</accession>